<feature type="domain" description="SIS" evidence="5">
    <location>
        <begin position="106"/>
        <end position="246"/>
    </location>
</feature>
<dbReference type="Proteomes" id="UP000433575">
    <property type="component" value="Unassembled WGS sequence"/>
</dbReference>
<dbReference type="GO" id="GO:0097367">
    <property type="term" value="F:carbohydrate derivative binding"/>
    <property type="evidence" value="ECO:0007669"/>
    <property type="project" value="InterPro"/>
</dbReference>
<dbReference type="InterPro" id="IPR035472">
    <property type="entry name" value="RpiR-like_SIS"/>
</dbReference>
<dbReference type="PROSITE" id="PS51071">
    <property type="entry name" value="HTH_RPIR"/>
    <property type="match status" value="1"/>
</dbReference>
<dbReference type="PROSITE" id="PS51464">
    <property type="entry name" value="SIS"/>
    <property type="match status" value="1"/>
</dbReference>
<dbReference type="InterPro" id="IPR047640">
    <property type="entry name" value="RpiR-like"/>
</dbReference>
<evidence type="ECO:0000256" key="1">
    <source>
        <dbReference type="ARBA" id="ARBA00023015"/>
    </source>
</evidence>
<dbReference type="GO" id="GO:1901135">
    <property type="term" value="P:carbohydrate derivative metabolic process"/>
    <property type="evidence" value="ECO:0007669"/>
    <property type="project" value="InterPro"/>
</dbReference>
<organism evidence="6 8">
    <name type="scientific">Holdemania massiliensis</name>
    <dbReference type="NCBI Taxonomy" id="1468449"/>
    <lineage>
        <taxon>Bacteria</taxon>
        <taxon>Bacillati</taxon>
        <taxon>Bacillota</taxon>
        <taxon>Erysipelotrichia</taxon>
        <taxon>Erysipelotrichales</taxon>
        <taxon>Erysipelotrichaceae</taxon>
        <taxon>Holdemania</taxon>
    </lineage>
</organism>
<dbReference type="Gene3D" id="3.40.50.10490">
    <property type="entry name" value="Glucose-6-phosphate isomerase like protein, domain 1"/>
    <property type="match status" value="1"/>
</dbReference>
<gene>
    <name evidence="7" type="ORF">GKD88_01465</name>
    <name evidence="6" type="ORF">GKE08_01455</name>
</gene>
<evidence type="ECO:0000256" key="3">
    <source>
        <dbReference type="ARBA" id="ARBA00023163"/>
    </source>
</evidence>
<accession>A0A6N7S3B0</accession>
<evidence type="ECO:0000259" key="5">
    <source>
        <dbReference type="PROSITE" id="PS51464"/>
    </source>
</evidence>
<dbReference type="Proteomes" id="UP000480929">
    <property type="component" value="Unassembled WGS sequence"/>
</dbReference>
<dbReference type="GO" id="GO:0003677">
    <property type="term" value="F:DNA binding"/>
    <property type="evidence" value="ECO:0007669"/>
    <property type="project" value="UniProtKB-KW"/>
</dbReference>
<keyword evidence="1" id="KW-0805">Transcription regulation</keyword>
<sequence>MDFWLNNYDLLTGSERSLLHYILDHQETIQKMTCQKLADQCGVSKTVVINMSQKLGFEGYNDLRFFLKNRAKVAPMPASAETVEAEITGNVSKTIQLNRPEILQKAARSIVNSQCVYIISRGTSKPVGYYLEHLLLTLNVKCINIPDYNLLNIIARQMTHEEVLIAISLSGKTPIIVETAKIVKAYGNSLITLTAFSNNPLVQYSDLALYCSASSMDTKVDDIITRIGMFAVTDLLVHYVQVELLKQNKLGF</sequence>
<dbReference type="RefSeq" id="WP_154237639.1">
    <property type="nucleotide sequence ID" value="NZ_CALJPI010000163.1"/>
</dbReference>
<feature type="domain" description="HTH rpiR-type" evidence="4">
    <location>
        <begin position="1"/>
        <end position="74"/>
    </location>
</feature>
<dbReference type="SUPFAM" id="SSF53697">
    <property type="entry name" value="SIS domain"/>
    <property type="match status" value="1"/>
</dbReference>
<dbReference type="PANTHER" id="PTHR30514:SF1">
    <property type="entry name" value="HTH-TYPE TRANSCRIPTIONAL REGULATOR HEXR-RELATED"/>
    <property type="match status" value="1"/>
</dbReference>
<reference evidence="8 9" key="1">
    <citation type="journal article" date="2019" name="Nat. Med.">
        <title>A library of human gut bacterial isolates paired with longitudinal multiomics data enables mechanistic microbiome research.</title>
        <authorList>
            <person name="Poyet M."/>
            <person name="Groussin M."/>
            <person name="Gibbons S.M."/>
            <person name="Avila-Pacheco J."/>
            <person name="Jiang X."/>
            <person name="Kearney S.M."/>
            <person name="Perrotta A.R."/>
            <person name="Berdy B."/>
            <person name="Zhao S."/>
            <person name="Lieberman T.D."/>
            <person name="Swanson P.K."/>
            <person name="Smith M."/>
            <person name="Roesemann S."/>
            <person name="Alexander J.E."/>
            <person name="Rich S.A."/>
            <person name="Livny J."/>
            <person name="Vlamakis H."/>
            <person name="Clish C."/>
            <person name="Bullock K."/>
            <person name="Deik A."/>
            <person name="Scott J."/>
            <person name="Pierce K.A."/>
            <person name="Xavier R.J."/>
            <person name="Alm E.J."/>
        </authorList>
    </citation>
    <scope>NUCLEOTIDE SEQUENCE [LARGE SCALE GENOMIC DNA]</scope>
    <source>
        <strain evidence="6 8">BIOML-A4</strain>
        <strain evidence="7 9">BIOML-A5</strain>
    </source>
</reference>
<keyword evidence="3" id="KW-0804">Transcription</keyword>
<evidence type="ECO:0000313" key="8">
    <source>
        <dbReference type="Proteomes" id="UP000433575"/>
    </source>
</evidence>
<dbReference type="Gene3D" id="1.10.10.10">
    <property type="entry name" value="Winged helix-like DNA-binding domain superfamily/Winged helix DNA-binding domain"/>
    <property type="match status" value="1"/>
</dbReference>
<dbReference type="InterPro" id="IPR009057">
    <property type="entry name" value="Homeodomain-like_sf"/>
</dbReference>
<dbReference type="InterPro" id="IPR001347">
    <property type="entry name" value="SIS_dom"/>
</dbReference>
<dbReference type="InterPro" id="IPR000281">
    <property type="entry name" value="HTH_RpiR"/>
</dbReference>
<dbReference type="SUPFAM" id="SSF46689">
    <property type="entry name" value="Homeodomain-like"/>
    <property type="match status" value="1"/>
</dbReference>
<name>A0A6N7S3B0_9FIRM</name>
<dbReference type="InterPro" id="IPR046348">
    <property type="entry name" value="SIS_dom_sf"/>
</dbReference>
<evidence type="ECO:0000256" key="2">
    <source>
        <dbReference type="ARBA" id="ARBA00023125"/>
    </source>
</evidence>
<dbReference type="CDD" id="cd05013">
    <property type="entry name" value="SIS_RpiR"/>
    <property type="match status" value="1"/>
</dbReference>
<dbReference type="EMBL" id="WKPJ01000001">
    <property type="protein sequence ID" value="MSA87998.1"/>
    <property type="molecule type" value="Genomic_DNA"/>
</dbReference>
<evidence type="ECO:0000259" key="4">
    <source>
        <dbReference type="PROSITE" id="PS51071"/>
    </source>
</evidence>
<keyword evidence="2" id="KW-0238">DNA-binding</keyword>
<dbReference type="InterPro" id="IPR036388">
    <property type="entry name" value="WH-like_DNA-bd_sf"/>
</dbReference>
<proteinExistence type="predicted"/>
<keyword evidence="9" id="KW-1185">Reference proteome</keyword>
<protein>
    <submittedName>
        <fullName evidence="6">SIS domain-containing protein</fullName>
    </submittedName>
</protein>
<evidence type="ECO:0000313" key="9">
    <source>
        <dbReference type="Proteomes" id="UP000480929"/>
    </source>
</evidence>
<evidence type="ECO:0000313" key="7">
    <source>
        <dbReference type="EMBL" id="MSC31794.1"/>
    </source>
</evidence>
<evidence type="ECO:0000313" key="6">
    <source>
        <dbReference type="EMBL" id="MSA87998.1"/>
    </source>
</evidence>
<dbReference type="PANTHER" id="PTHR30514">
    <property type="entry name" value="GLUCOKINASE"/>
    <property type="match status" value="1"/>
</dbReference>
<dbReference type="EMBL" id="WKPI01000001">
    <property type="protein sequence ID" value="MSC31794.1"/>
    <property type="molecule type" value="Genomic_DNA"/>
</dbReference>
<dbReference type="OrthoDB" id="3684496at2"/>
<dbReference type="GO" id="GO:0003700">
    <property type="term" value="F:DNA-binding transcription factor activity"/>
    <property type="evidence" value="ECO:0007669"/>
    <property type="project" value="InterPro"/>
</dbReference>
<comment type="caution">
    <text evidence="6">The sequence shown here is derived from an EMBL/GenBank/DDBJ whole genome shotgun (WGS) entry which is preliminary data.</text>
</comment>
<dbReference type="Pfam" id="PF01418">
    <property type="entry name" value="HTH_6"/>
    <property type="match status" value="1"/>
</dbReference>
<dbReference type="Pfam" id="PF01380">
    <property type="entry name" value="SIS"/>
    <property type="match status" value="1"/>
</dbReference>
<dbReference type="AlphaFoldDB" id="A0A6N7S3B0"/>